<organism evidence="1 2">
    <name type="scientific">Scutellospora calospora</name>
    <dbReference type="NCBI Taxonomy" id="85575"/>
    <lineage>
        <taxon>Eukaryota</taxon>
        <taxon>Fungi</taxon>
        <taxon>Fungi incertae sedis</taxon>
        <taxon>Mucoromycota</taxon>
        <taxon>Glomeromycotina</taxon>
        <taxon>Glomeromycetes</taxon>
        <taxon>Diversisporales</taxon>
        <taxon>Gigasporaceae</taxon>
        <taxon>Scutellospora</taxon>
    </lineage>
</organism>
<accession>A0ACA9N9A4</accession>
<feature type="non-terminal residue" evidence="1">
    <location>
        <position position="1"/>
    </location>
</feature>
<dbReference type="Proteomes" id="UP000789860">
    <property type="component" value="Unassembled WGS sequence"/>
</dbReference>
<comment type="caution">
    <text evidence="1">The sequence shown here is derived from an EMBL/GenBank/DDBJ whole genome shotgun (WGS) entry which is preliminary data.</text>
</comment>
<evidence type="ECO:0000313" key="1">
    <source>
        <dbReference type="EMBL" id="CAG8642924.1"/>
    </source>
</evidence>
<gene>
    <name evidence="1" type="ORF">SCALOS_LOCUS8392</name>
</gene>
<sequence length="145" mass="15218">FLFGALSSIIDIVNALPDTVPNVPGSNTSPTAGVAEMTGPLTPHAIIVGIILIITGFIFCFFGRKIYHLTLFLIGFYVGAIAMWMALINNEPPGGYGGSNSNMTIILVVSLAAGLIVGMLFICCADFAVWLLGALAGYLFGVFTI</sequence>
<protein>
    <submittedName>
        <fullName evidence="1">10339_t:CDS:1</fullName>
    </submittedName>
</protein>
<keyword evidence="2" id="KW-1185">Reference proteome</keyword>
<reference evidence="1" key="1">
    <citation type="submission" date="2021-06" db="EMBL/GenBank/DDBJ databases">
        <authorList>
            <person name="Kallberg Y."/>
            <person name="Tangrot J."/>
            <person name="Rosling A."/>
        </authorList>
    </citation>
    <scope>NUCLEOTIDE SEQUENCE</scope>
    <source>
        <strain evidence="1">AU212A</strain>
    </source>
</reference>
<evidence type="ECO:0000313" key="2">
    <source>
        <dbReference type="Proteomes" id="UP000789860"/>
    </source>
</evidence>
<name>A0ACA9N9A4_9GLOM</name>
<proteinExistence type="predicted"/>
<dbReference type="EMBL" id="CAJVPM010021985">
    <property type="protein sequence ID" value="CAG8642924.1"/>
    <property type="molecule type" value="Genomic_DNA"/>
</dbReference>
<feature type="non-terminal residue" evidence="1">
    <location>
        <position position="145"/>
    </location>
</feature>